<gene>
    <name evidence="6" type="ORF">GJ654_01055</name>
</gene>
<keyword evidence="3" id="KW-0029">Amino-acid transport</keyword>
<dbReference type="CDD" id="cd06268">
    <property type="entry name" value="PBP1_ABC_transporter_LIVBP-like"/>
    <property type="match status" value="1"/>
</dbReference>
<comment type="similarity">
    <text evidence="1">Belongs to the leucine-binding protein family.</text>
</comment>
<dbReference type="InterPro" id="IPR028082">
    <property type="entry name" value="Peripla_BP_I"/>
</dbReference>
<evidence type="ECO:0000256" key="2">
    <source>
        <dbReference type="ARBA" id="ARBA00022729"/>
    </source>
</evidence>
<protein>
    <submittedName>
        <fullName evidence="6">ABC transporter substrate-binding protein</fullName>
    </submittedName>
</protein>
<dbReference type="PANTHER" id="PTHR30483">
    <property type="entry name" value="LEUCINE-SPECIFIC-BINDING PROTEIN"/>
    <property type="match status" value="1"/>
</dbReference>
<keyword evidence="2 4" id="KW-0732">Signal</keyword>
<dbReference type="AlphaFoldDB" id="A0A6N8DLE4"/>
<organism evidence="6 7">
    <name type="scientific">Rhodoblastus acidophilus</name>
    <name type="common">Rhodopseudomonas acidophila</name>
    <dbReference type="NCBI Taxonomy" id="1074"/>
    <lineage>
        <taxon>Bacteria</taxon>
        <taxon>Pseudomonadati</taxon>
        <taxon>Pseudomonadota</taxon>
        <taxon>Alphaproteobacteria</taxon>
        <taxon>Hyphomicrobiales</taxon>
        <taxon>Rhodoblastaceae</taxon>
        <taxon>Rhodoblastus</taxon>
    </lineage>
</organism>
<dbReference type="EMBL" id="WNKS01000001">
    <property type="protein sequence ID" value="MTV29574.1"/>
    <property type="molecule type" value="Genomic_DNA"/>
</dbReference>
<evidence type="ECO:0000256" key="1">
    <source>
        <dbReference type="ARBA" id="ARBA00010062"/>
    </source>
</evidence>
<dbReference type="GO" id="GO:0006865">
    <property type="term" value="P:amino acid transport"/>
    <property type="evidence" value="ECO:0007669"/>
    <property type="project" value="UniProtKB-KW"/>
</dbReference>
<accession>A0A6N8DLE4</accession>
<evidence type="ECO:0000313" key="6">
    <source>
        <dbReference type="EMBL" id="MTV29574.1"/>
    </source>
</evidence>
<evidence type="ECO:0000256" key="4">
    <source>
        <dbReference type="SAM" id="SignalP"/>
    </source>
</evidence>
<dbReference type="InterPro" id="IPR051010">
    <property type="entry name" value="BCAA_transport"/>
</dbReference>
<name>A0A6N8DLE4_RHOAC</name>
<keyword evidence="3" id="KW-0813">Transport</keyword>
<dbReference type="Gene3D" id="3.40.50.2300">
    <property type="match status" value="2"/>
</dbReference>
<reference evidence="6 7" key="1">
    <citation type="submission" date="2019-11" db="EMBL/GenBank/DDBJ databases">
        <title>Whole-genome sequence of a Rhodoblastus acidophilus DSM 142.</title>
        <authorList>
            <person name="Kyndt J.A."/>
            <person name="Meyer T.E."/>
        </authorList>
    </citation>
    <scope>NUCLEOTIDE SEQUENCE [LARGE SCALE GENOMIC DNA]</scope>
    <source>
        <strain evidence="6 7">DSM 142</strain>
    </source>
</reference>
<comment type="caution">
    <text evidence="6">The sequence shown here is derived from an EMBL/GenBank/DDBJ whole genome shotgun (WGS) entry which is preliminary data.</text>
</comment>
<dbReference type="Pfam" id="PF13458">
    <property type="entry name" value="Peripla_BP_6"/>
    <property type="match status" value="1"/>
</dbReference>
<dbReference type="InterPro" id="IPR022478">
    <property type="entry name" value="ABC_transptr_sub-bd_PQQ"/>
</dbReference>
<dbReference type="OrthoDB" id="5341635at2"/>
<evidence type="ECO:0000256" key="3">
    <source>
        <dbReference type="ARBA" id="ARBA00022970"/>
    </source>
</evidence>
<dbReference type="PANTHER" id="PTHR30483:SF6">
    <property type="entry name" value="PERIPLASMIC BINDING PROTEIN OF ABC TRANSPORTER FOR NATURAL AMINO ACIDS"/>
    <property type="match status" value="1"/>
</dbReference>
<feature type="chain" id="PRO_5026801622" evidence="4">
    <location>
        <begin position="33"/>
        <end position="406"/>
    </location>
</feature>
<dbReference type="SUPFAM" id="SSF53822">
    <property type="entry name" value="Periplasmic binding protein-like I"/>
    <property type="match status" value="1"/>
</dbReference>
<dbReference type="Proteomes" id="UP000439113">
    <property type="component" value="Unassembled WGS sequence"/>
</dbReference>
<sequence length="406" mass="43618">MTQAMPGLSALRRFGRALALASLALGYVAAAAAEPPLKVEIAFVAHARAPSPPYVIDPPPPGEGFDGARLALQENATTGAFLNQIFDLQNVELGEDENPVEAIKPLLAQGKKLFVSALPANETLALADALKAEGALLFNAGATDDFLRGAGCRSNLFHTAPSRAMLTDALFQYLAVRRWNKILLVPGPNAEDAAYADAVRASAKKFGAKIVAEKPWTFGPLARARSDAITQAEALTFSRGVDADMVVVADEAEDFGDYILYRTSEPRLVAGTQGLIPVSWHPTHTAYGAEQLQNRFVRMTKRRMRPIDYQAWIAVRAIGEAVTELRAADPQKIANTLQGPNSTLAIFKGAAASFRPWDRQLRQAILLAQPKSLVGLAPQPGFLHQRSTLDTLGVDETESACKPGKS</sequence>
<proteinExistence type="inferred from homology"/>
<dbReference type="InterPro" id="IPR028081">
    <property type="entry name" value="Leu-bd"/>
</dbReference>
<evidence type="ECO:0000259" key="5">
    <source>
        <dbReference type="Pfam" id="PF13458"/>
    </source>
</evidence>
<feature type="signal peptide" evidence="4">
    <location>
        <begin position="1"/>
        <end position="32"/>
    </location>
</feature>
<feature type="domain" description="Leucine-binding protein" evidence="5">
    <location>
        <begin position="101"/>
        <end position="370"/>
    </location>
</feature>
<dbReference type="NCBIfam" id="TIGR03863">
    <property type="entry name" value="PQQ_ABC_bind"/>
    <property type="match status" value="1"/>
</dbReference>
<evidence type="ECO:0000313" key="7">
    <source>
        <dbReference type="Proteomes" id="UP000439113"/>
    </source>
</evidence>